<dbReference type="Proteomes" id="UP000011115">
    <property type="component" value="Unassembled WGS sequence"/>
</dbReference>
<dbReference type="Gramene" id="PGSC0003DMT400071984">
    <property type="protein sequence ID" value="PGSC0003DMT400071984"/>
    <property type="gene ID" value="PGSC0003DMG400028006"/>
</dbReference>
<dbReference type="HOGENOM" id="CLU_3000222_0_0_1"/>
<reference evidence="2" key="1">
    <citation type="journal article" date="2011" name="Nature">
        <title>Genome sequence and analysis of the tuber crop potato.</title>
        <authorList>
            <consortium name="The Potato Genome Sequencing Consortium"/>
        </authorList>
    </citation>
    <scope>NUCLEOTIDE SEQUENCE [LARGE SCALE GENOMIC DNA]</scope>
    <source>
        <strain evidence="2">cv. DM1-3 516 R44</strain>
    </source>
</reference>
<proteinExistence type="predicted"/>
<protein>
    <submittedName>
        <fullName evidence="1">Uncharacterized protein</fullName>
    </submittedName>
</protein>
<keyword evidence="2" id="KW-1185">Reference proteome</keyword>
<dbReference type="InParanoid" id="M1CPJ8"/>
<accession>M1CPJ8</accession>
<dbReference type="PaxDb" id="4113-PGSC0003DMT400071984"/>
<dbReference type="AlphaFoldDB" id="M1CPJ8"/>
<reference evidence="1" key="2">
    <citation type="submission" date="2015-06" db="UniProtKB">
        <authorList>
            <consortium name="EnsemblPlants"/>
        </authorList>
    </citation>
    <scope>IDENTIFICATION</scope>
    <source>
        <strain evidence="1">DM1-3 516 R44</strain>
    </source>
</reference>
<name>M1CPJ8_SOLTU</name>
<sequence>MDLWHRVSDRLLNCSKINQGNKSASHCSSNTATMYPYVWYYNNIIQKLYMYQHYNTS</sequence>
<evidence type="ECO:0000313" key="2">
    <source>
        <dbReference type="Proteomes" id="UP000011115"/>
    </source>
</evidence>
<organism evidence="1 2">
    <name type="scientific">Solanum tuberosum</name>
    <name type="common">Potato</name>
    <dbReference type="NCBI Taxonomy" id="4113"/>
    <lineage>
        <taxon>Eukaryota</taxon>
        <taxon>Viridiplantae</taxon>
        <taxon>Streptophyta</taxon>
        <taxon>Embryophyta</taxon>
        <taxon>Tracheophyta</taxon>
        <taxon>Spermatophyta</taxon>
        <taxon>Magnoliopsida</taxon>
        <taxon>eudicotyledons</taxon>
        <taxon>Gunneridae</taxon>
        <taxon>Pentapetalae</taxon>
        <taxon>asterids</taxon>
        <taxon>lamiids</taxon>
        <taxon>Solanales</taxon>
        <taxon>Solanaceae</taxon>
        <taxon>Solanoideae</taxon>
        <taxon>Solaneae</taxon>
        <taxon>Solanum</taxon>
    </lineage>
</organism>
<evidence type="ECO:0000313" key="1">
    <source>
        <dbReference type="EnsemblPlants" id="PGSC0003DMT400071984"/>
    </source>
</evidence>
<dbReference type="EnsemblPlants" id="PGSC0003DMT400071984">
    <property type="protein sequence ID" value="PGSC0003DMT400071984"/>
    <property type="gene ID" value="PGSC0003DMG400028006"/>
</dbReference>